<evidence type="ECO:0000259" key="17">
    <source>
        <dbReference type="Pfam" id="PF00224"/>
    </source>
</evidence>
<evidence type="ECO:0000256" key="9">
    <source>
        <dbReference type="ARBA" id="ARBA00022741"/>
    </source>
</evidence>
<evidence type="ECO:0000313" key="19">
    <source>
        <dbReference type="EMBL" id="BBO78125.1"/>
    </source>
</evidence>
<dbReference type="Pfam" id="PF00224">
    <property type="entry name" value="PK"/>
    <property type="match status" value="1"/>
</dbReference>
<evidence type="ECO:0000256" key="10">
    <source>
        <dbReference type="ARBA" id="ARBA00022777"/>
    </source>
</evidence>
<dbReference type="Gene3D" id="2.40.33.10">
    <property type="entry name" value="PK beta-barrel domain-like"/>
    <property type="match status" value="1"/>
</dbReference>
<dbReference type="PRINTS" id="PR01050">
    <property type="entry name" value="PYRUVTKNASE"/>
</dbReference>
<keyword evidence="9" id="KW-0547">Nucleotide-binding</keyword>
<dbReference type="InterPro" id="IPR011037">
    <property type="entry name" value="Pyrv_Knase-like_insert_dom_sf"/>
</dbReference>
<protein>
    <recommendedName>
        <fullName evidence="6 15">Pyruvate kinase</fullName>
        <ecNumber evidence="5 15">2.7.1.40</ecNumber>
    </recommendedName>
</protein>
<dbReference type="GO" id="GO:0016301">
    <property type="term" value="F:kinase activity"/>
    <property type="evidence" value="ECO:0007669"/>
    <property type="project" value="UniProtKB-KW"/>
</dbReference>
<keyword evidence="10 16" id="KW-0418">Kinase</keyword>
<evidence type="ECO:0000256" key="6">
    <source>
        <dbReference type="ARBA" id="ARBA00018587"/>
    </source>
</evidence>
<dbReference type="UniPathway" id="UPA00109">
    <property type="reaction ID" value="UER00188"/>
</dbReference>
<comment type="catalytic activity">
    <reaction evidence="16">
        <text>pyruvate + ATP = phosphoenolpyruvate + ADP + H(+)</text>
        <dbReference type="Rhea" id="RHEA:18157"/>
        <dbReference type="ChEBI" id="CHEBI:15361"/>
        <dbReference type="ChEBI" id="CHEBI:15378"/>
        <dbReference type="ChEBI" id="CHEBI:30616"/>
        <dbReference type="ChEBI" id="CHEBI:58702"/>
        <dbReference type="ChEBI" id="CHEBI:456216"/>
        <dbReference type="EC" id="2.7.1.40"/>
    </reaction>
</comment>
<dbReference type="GO" id="GO:0030955">
    <property type="term" value="F:potassium ion binding"/>
    <property type="evidence" value="ECO:0007669"/>
    <property type="project" value="UniProtKB-UniRule"/>
</dbReference>
<dbReference type="KEGG" id="dwd:DSCW_55420"/>
<dbReference type="Gene3D" id="3.20.20.60">
    <property type="entry name" value="Phosphoenolpyruvate-binding domains"/>
    <property type="match status" value="1"/>
</dbReference>
<dbReference type="GO" id="GO:0000287">
    <property type="term" value="F:magnesium ion binding"/>
    <property type="evidence" value="ECO:0007669"/>
    <property type="project" value="UniProtKB-UniRule"/>
</dbReference>
<name>A0A5K7ZBJ7_9BACT</name>
<dbReference type="InterPro" id="IPR015793">
    <property type="entry name" value="Pyrv_Knase_brl"/>
</dbReference>
<evidence type="ECO:0000256" key="4">
    <source>
        <dbReference type="ARBA" id="ARBA00008663"/>
    </source>
</evidence>
<dbReference type="SUPFAM" id="SSF50800">
    <property type="entry name" value="PK beta-barrel domain-like"/>
    <property type="match status" value="1"/>
</dbReference>
<dbReference type="GO" id="GO:0004743">
    <property type="term" value="F:pyruvate kinase activity"/>
    <property type="evidence" value="ECO:0007669"/>
    <property type="project" value="UniProtKB-UniRule"/>
</dbReference>
<dbReference type="InterPro" id="IPR015795">
    <property type="entry name" value="Pyrv_Knase_C"/>
</dbReference>
<evidence type="ECO:0000256" key="3">
    <source>
        <dbReference type="ARBA" id="ARBA00004997"/>
    </source>
</evidence>
<sequence>MTIRTKIVATIGPATNSREMLEKLVSAGMNVARLNFSHGNYETHSEAIRNIRSIARMLNRPVAILLDLQGPKIRVGKLKDGEPVRLKRNADFAITTQSMPGTDQMVSTTYASLPADVQSGDSILLDDGLIRLKVESKSSDTVFCKVRNGGWLKEHKGINLPGVKVSAPSLTTKDIRDVNFGIQNGVDYFALSFVRTAEDLEAINAIMKKQGVAIPVIAKIEKPEAVDNLDEILDAADGIMVARGDLGVEMQPELVPIIQKKIISAAICGNKPVITATQMLETMSVNPIPTRAEASDVANAIFDGTDAVMLSGETASGKYPVKAVQMMAKIAEQAETSPFLKVNLHHETDQKDPVTQAVAQSAVNILHEVNARCIIAFSVSGSTSKKISKQRPSKPVYAFTSRMSTYNRLSLLWGITPMFIADIENAVRLVESSESLLIGKECVQKGDLVVLVIGMGLKSGSTNIIKLHRVGHQD</sequence>
<dbReference type="InterPro" id="IPR015806">
    <property type="entry name" value="Pyrv_Knase_insert_dom_sf"/>
</dbReference>
<dbReference type="InterPro" id="IPR040442">
    <property type="entry name" value="Pyrv_kinase-like_dom_sf"/>
</dbReference>
<dbReference type="NCBIfam" id="NF004978">
    <property type="entry name" value="PRK06354.1"/>
    <property type="match status" value="1"/>
</dbReference>
<evidence type="ECO:0000256" key="7">
    <source>
        <dbReference type="ARBA" id="ARBA00022679"/>
    </source>
</evidence>
<dbReference type="EC" id="2.7.1.40" evidence="5 15"/>
<dbReference type="NCBIfam" id="NF004491">
    <property type="entry name" value="PRK05826.1"/>
    <property type="match status" value="1"/>
</dbReference>
<dbReference type="PANTHER" id="PTHR11817">
    <property type="entry name" value="PYRUVATE KINASE"/>
    <property type="match status" value="1"/>
</dbReference>
<evidence type="ECO:0000256" key="11">
    <source>
        <dbReference type="ARBA" id="ARBA00022840"/>
    </source>
</evidence>
<comment type="cofactor">
    <cofactor evidence="2">
        <name>K(+)</name>
        <dbReference type="ChEBI" id="CHEBI:29103"/>
    </cofactor>
</comment>
<evidence type="ECO:0000256" key="2">
    <source>
        <dbReference type="ARBA" id="ARBA00001958"/>
    </source>
</evidence>
<dbReference type="InterPro" id="IPR036918">
    <property type="entry name" value="Pyrv_Knase_C_sf"/>
</dbReference>
<dbReference type="GO" id="GO:0005524">
    <property type="term" value="F:ATP binding"/>
    <property type="evidence" value="ECO:0007669"/>
    <property type="project" value="UniProtKB-KW"/>
</dbReference>
<dbReference type="FunFam" id="3.20.20.60:FF:000025">
    <property type="entry name" value="Pyruvate kinase"/>
    <property type="match status" value="1"/>
</dbReference>
<dbReference type="InterPro" id="IPR018209">
    <property type="entry name" value="Pyrv_Knase_AS"/>
</dbReference>
<dbReference type="Pfam" id="PF02887">
    <property type="entry name" value="PK_C"/>
    <property type="match status" value="1"/>
</dbReference>
<evidence type="ECO:0000256" key="16">
    <source>
        <dbReference type="RuleBase" id="RU000504"/>
    </source>
</evidence>
<dbReference type="OrthoDB" id="9812123at2"/>
<keyword evidence="7 16" id="KW-0808">Transferase</keyword>
<reference evidence="19 20" key="1">
    <citation type="submission" date="2019-11" db="EMBL/GenBank/DDBJ databases">
        <title>Comparative genomics of hydrocarbon-degrading Desulfosarcina strains.</title>
        <authorList>
            <person name="Watanabe M."/>
            <person name="Kojima H."/>
            <person name="Fukui M."/>
        </authorList>
    </citation>
    <scope>NUCLEOTIDE SEQUENCE [LARGE SCALE GENOMIC DNA]</scope>
    <source>
        <strain evidence="19 20">PP31</strain>
    </source>
</reference>
<comment type="pathway">
    <text evidence="3 16">Carbohydrate degradation; glycolysis; pyruvate from D-glyceraldehyde 3-phosphate: step 5/5.</text>
</comment>
<feature type="domain" description="Pyruvate kinase barrel" evidence="17">
    <location>
        <begin position="4"/>
        <end position="324"/>
    </location>
</feature>
<dbReference type="Proteomes" id="UP000427769">
    <property type="component" value="Chromosome"/>
</dbReference>
<dbReference type="SUPFAM" id="SSF51621">
    <property type="entry name" value="Phosphoenolpyruvate/pyruvate domain"/>
    <property type="match status" value="1"/>
</dbReference>
<dbReference type="FunFam" id="2.40.33.10:FF:000001">
    <property type="entry name" value="Pyruvate kinase"/>
    <property type="match status" value="1"/>
</dbReference>
<proteinExistence type="inferred from homology"/>
<dbReference type="EMBL" id="AP021875">
    <property type="protein sequence ID" value="BBO78125.1"/>
    <property type="molecule type" value="Genomic_DNA"/>
</dbReference>
<dbReference type="InterPro" id="IPR015813">
    <property type="entry name" value="Pyrv/PenolPyrv_kinase-like_dom"/>
</dbReference>
<dbReference type="PROSITE" id="PS00110">
    <property type="entry name" value="PYRUVATE_KINASE"/>
    <property type="match status" value="1"/>
</dbReference>
<dbReference type="NCBIfam" id="TIGR01064">
    <property type="entry name" value="pyruv_kin"/>
    <property type="match status" value="1"/>
</dbReference>
<evidence type="ECO:0000259" key="18">
    <source>
        <dbReference type="Pfam" id="PF02887"/>
    </source>
</evidence>
<feature type="domain" description="Pyruvate kinase C-terminal" evidence="18">
    <location>
        <begin position="356"/>
        <end position="468"/>
    </location>
</feature>
<keyword evidence="13 16" id="KW-0324">Glycolysis</keyword>
<comment type="similarity">
    <text evidence="4 16">Belongs to the pyruvate kinase family.</text>
</comment>
<accession>A0A5K7ZBJ7</accession>
<dbReference type="AlphaFoldDB" id="A0A5K7ZBJ7"/>
<organism evidence="19 20">
    <name type="scientific">Desulfosarcina widdelii</name>
    <dbReference type="NCBI Taxonomy" id="947919"/>
    <lineage>
        <taxon>Bacteria</taxon>
        <taxon>Pseudomonadati</taxon>
        <taxon>Thermodesulfobacteriota</taxon>
        <taxon>Desulfobacteria</taxon>
        <taxon>Desulfobacterales</taxon>
        <taxon>Desulfosarcinaceae</taxon>
        <taxon>Desulfosarcina</taxon>
    </lineage>
</organism>
<keyword evidence="11" id="KW-0067">ATP-binding</keyword>
<keyword evidence="20" id="KW-1185">Reference proteome</keyword>
<dbReference type="Gene3D" id="3.40.1380.20">
    <property type="entry name" value="Pyruvate kinase, C-terminal domain"/>
    <property type="match status" value="1"/>
</dbReference>
<evidence type="ECO:0000256" key="8">
    <source>
        <dbReference type="ARBA" id="ARBA00022723"/>
    </source>
</evidence>
<comment type="cofactor">
    <cofactor evidence="1">
        <name>Mg(2+)</name>
        <dbReference type="ChEBI" id="CHEBI:18420"/>
    </cofactor>
</comment>
<evidence type="ECO:0000256" key="13">
    <source>
        <dbReference type="ARBA" id="ARBA00023152"/>
    </source>
</evidence>
<evidence type="ECO:0000313" key="20">
    <source>
        <dbReference type="Proteomes" id="UP000427769"/>
    </source>
</evidence>
<evidence type="ECO:0000256" key="14">
    <source>
        <dbReference type="ARBA" id="ARBA00023317"/>
    </source>
</evidence>
<gene>
    <name evidence="19" type="ORF">DSCW_55420</name>
</gene>
<dbReference type="SUPFAM" id="SSF52935">
    <property type="entry name" value="PK C-terminal domain-like"/>
    <property type="match status" value="1"/>
</dbReference>
<keyword evidence="12 16" id="KW-0460">Magnesium</keyword>
<keyword evidence="8" id="KW-0479">Metal-binding</keyword>
<keyword evidence="14 19" id="KW-0670">Pyruvate</keyword>
<evidence type="ECO:0000256" key="15">
    <source>
        <dbReference type="NCBIfam" id="TIGR01064"/>
    </source>
</evidence>
<evidence type="ECO:0000256" key="1">
    <source>
        <dbReference type="ARBA" id="ARBA00001946"/>
    </source>
</evidence>
<evidence type="ECO:0000256" key="12">
    <source>
        <dbReference type="ARBA" id="ARBA00022842"/>
    </source>
</evidence>
<dbReference type="InterPro" id="IPR001697">
    <property type="entry name" value="Pyr_Knase"/>
</dbReference>
<evidence type="ECO:0000256" key="5">
    <source>
        <dbReference type="ARBA" id="ARBA00012142"/>
    </source>
</evidence>